<name>A1HNM3_9FIRM</name>
<comment type="cofactor">
    <cofactor evidence="1">
        <name>FMN</name>
        <dbReference type="ChEBI" id="CHEBI:58210"/>
    </cofactor>
</comment>
<dbReference type="SMART" id="SM00903">
    <property type="entry name" value="Flavin_Reduct"/>
    <property type="match status" value="1"/>
</dbReference>
<gene>
    <name evidence="6" type="ORF">TcarDRAFT_2332</name>
</gene>
<dbReference type="GO" id="GO:0010181">
    <property type="term" value="F:FMN binding"/>
    <property type="evidence" value="ECO:0007669"/>
    <property type="project" value="InterPro"/>
</dbReference>
<organism evidence="6 7">
    <name type="scientific">Thermosinus carboxydivorans Nor1</name>
    <dbReference type="NCBI Taxonomy" id="401526"/>
    <lineage>
        <taxon>Bacteria</taxon>
        <taxon>Bacillati</taxon>
        <taxon>Bacillota</taxon>
        <taxon>Negativicutes</taxon>
        <taxon>Selenomonadales</taxon>
        <taxon>Sporomusaceae</taxon>
        <taxon>Thermosinus</taxon>
    </lineage>
</organism>
<dbReference type="PANTHER" id="PTHR43567">
    <property type="entry name" value="FLAVOREDOXIN-RELATED-RELATED"/>
    <property type="match status" value="1"/>
</dbReference>
<dbReference type="Proteomes" id="UP000005139">
    <property type="component" value="Unassembled WGS sequence"/>
</dbReference>
<keyword evidence="4" id="KW-0732">Signal</keyword>
<dbReference type="InterPro" id="IPR002563">
    <property type="entry name" value="Flavin_Rdtase-like_dom"/>
</dbReference>
<dbReference type="OrthoDB" id="9794638at2"/>
<dbReference type="RefSeq" id="WP_007288630.1">
    <property type="nucleotide sequence ID" value="NZ_AAWL01000003.1"/>
</dbReference>
<dbReference type="InterPro" id="IPR052174">
    <property type="entry name" value="Flavoredoxin"/>
</dbReference>
<evidence type="ECO:0000256" key="1">
    <source>
        <dbReference type="ARBA" id="ARBA00001917"/>
    </source>
</evidence>
<dbReference type="Pfam" id="PF01613">
    <property type="entry name" value="Flavin_Reduct"/>
    <property type="match status" value="1"/>
</dbReference>
<dbReference type="Gene3D" id="2.30.110.10">
    <property type="entry name" value="Electron Transport, Fmn-binding Protein, Chain A"/>
    <property type="match status" value="1"/>
</dbReference>
<comment type="caution">
    <text evidence="6">The sequence shown here is derived from an EMBL/GenBank/DDBJ whole genome shotgun (WGS) entry which is preliminary data.</text>
</comment>
<keyword evidence="2" id="KW-0285">Flavoprotein</keyword>
<evidence type="ECO:0000313" key="6">
    <source>
        <dbReference type="EMBL" id="EAX48382.1"/>
    </source>
</evidence>
<reference evidence="6 7" key="2">
    <citation type="submission" date="2007-01" db="EMBL/GenBank/DDBJ databases">
        <title>Sequencing of the draft genome and assembly of Thermosinus carboxydivorans Nor1.</title>
        <authorList>
            <consortium name="US DOE Joint Genome Institute (JGI-PGF)"/>
            <person name="Copeland A."/>
            <person name="Lucas S."/>
            <person name="Lapidus A."/>
            <person name="Barry K."/>
            <person name="Glavina del Rio T."/>
            <person name="Dalin E."/>
            <person name="Tice H."/>
            <person name="Bruce D."/>
            <person name="Pitluck S."/>
            <person name="Richardson P."/>
        </authorList>
    </citation>
    <scope>NUCLEOTIDE SEQUENCE [LARGE SCALE GENOMIC DNA]</scope>
    <source>
        <strain evidence="6 7">Nor1</strain>
    </source>
</reference>
<feature type="chain" id="PRO_5002634828" evidence="4">
    <location>
        <begin position="23"/>
        <end position="187"/>
    </location>
</feature>
<proteinExistence type="inferred from homology"/>
<dbReference type="AlphaFoldDB" id="A1HNM3"/>
<accession>A1HNM3</accession>
<keyword evidence="7" id="KW-1185">Reference proteome</keyword>
<dbReference type="eggNOG" id="COG1853">
    <property type="taxonomic scope" value="Bacteria"/>
</dbReference>
<comment type="similarity">
    <text evidence="3">Belongs to the flavoredoxin family.</text>
</comment>
<evidence type="ECO:0000313" key="7">
    <source>
        <dbReference type="Proteomes" id="UP000005139"/>
    </source>
</evidence>
<dbReference type="InterPro" id="IPR012349">
    <property type="entry name" value="Split_barrel_FMN-bd"/>
</dbReference>
<feature type="signal peptide" evidence="4">
    <location>
        <begin position="1"/>
        <end position="22"/>
    </location>
</feature>
<dbReference type="GO" id="GO:0016646">
    <property type="term" value="F:oxidoreductase activity, acting on the CH-NH group of donors, NAD or NADP as acceptor"/>
    <property type="evidence" value="ECO:0007669"/>
    <property type="project" value="UniProtKB-ARBA"/>
</dbReference>
<feature type="domain" description="Flavin reductase like" evidence="5">
    <location>
        <begin position="9"/>
        <end position="157"/>
    </location>
</feature>
<evidence type="ECO:0000256" key="2">
    <source>
        <dbReference type="ARBA" id="ARBA00022630"/>
    </source>
</evidence>
<protein>
    <submittedName>
        <fullName evidence="6">Flavin reductase domain protein, FMN-binding</fullName>
    </submittedName>
</protein>
<reference evidence="6 7" key="1">
    <citation type="submission" date="2007-01" db="EMBL/GenBank/DDBJ databases">
        <title>Annotation of the draft genome assembly of Thermosinus carboxydivorans Nor1.</title>
        <authorList>
            <consortium name="US DOE Joint Genome Institute (JGI-ORNL)"/>
            <person name="Larimer F."/>
            <person name="Land M."/>
            <person name="Hauser L."/>
        </authorList>
    </citation>
    <scope>NUCLEOTIDE SEQUENCE [LARGE SCALE GENOMIC DNA]</scope>
    <source>
        <strain evidence="6 7">Nor1</strain>
    </source>
</reference>
<dbReference type="EMBL" id="AAWL01000003">
    <property type="protein sequence ID" value="EAX48382.1"/>
    <property type="molecule type" value="Genomic_DNA"/>
</dbReference>
<dbReference type="PANTHER" id="PTHR43567:SF1">
    <property type="entry name" value="FLAVOREDOXIN"/>
    <property type="match status" value="1"/>
</dbReference>
<evidence type="ECO:0000256" key="4">
    <source>
        <dbReference type="SAM" id="SignalP"/>
    </source>
</evidence>
<dbReference type="PROSITE" id="PS51257">
    <property type="entry name" value="PROKAR_LIPOPROTEIN"/>
    <property type="match status" value="1"/>
</dbReference>
<evidence type="ECO:0000256" key="3">
    <source>
        <dbReference type="ARBA" id="ARBA00038054"/>
    </source>
</evidence>
<sequence precursor="true">MKQHLTPTTLLFPLPTVLVSCAAPGFRPNITAIAWTGIVGARPPLVSICLRPDRYSYGIITASRQFIINIPTENQLAAIDLCGVVSGREVDKFAAAGFTPSPGVKVTTPAIAECPVNLECVLRETLRLGSHHTFIGEIVHIQADASVLTAAGTIDFGKLRPVTLNGAEYWGLGERKLADYGFTAKNK</sequence>
<dbReference type="SUPFAM" id="SSF50475">
    <property type="entry name" value="FMN-binding split barrel"/>
    <property type="match status" value="1"/>
</dbReference>
<evidence type="ECO:0000259" key="5">
    <source>
        <dbReference type="SMART" id="SM00903"/>
    </source>
</evidence>